<dbReference type="Proteomes" id="UP000002729">
    <property type="component" value="Unassembled WGS sequence"/>
</dbReference>
<organism evidence="6">
    <name type="scientific">Aureococcus anophagefferens</name>
    <name type="common">Harmful bloom alga</name>
    <dbReference type="NCBI Taxonomy" id="44056"/>
    <lineage>
        <taxon>Eukaryota</taxon>
        <taxon>Sar</taxon>
        <taxon>Stramenopiles</taxon>
        <taxon>Ochrophyta</taxon>
        <taxon>Pelagophyceae</taxon>
        <taxon>Pelagomonadales</taxon>
        <taxon>Pelagomonadaceae</taxon>
        <taxon>Aureococcus</taxon>
    </lineage>
</organism>
<dbReference type="eggNOG" id="KOG1858">
    <property type="taxonomic scope" value="Eukaryota"/>
</dbReference>
<comment type="similarity">
    <text evidence="1">Belongs to the APC1 family.</text>
</comment>
<dbReference type="Gene3D" id="1.25.10.10">
    <property type="entry name" value="Leucine-rich Repeat Variant"/>
    <property type="match status" value="1"/>
</dbReference>
<keyword evidence="3" id="KW-0498">Mitosis</keyword>
<evidence type="ECO:0000256" key="1">
    <source>
        <dbReference type="ARBA" id="ARBA00010547"/>
    </source>
</evidence>
<dbReference type="GO" id="GO:0070979">
    <property type="term" value="P:protein K11-linked ubiquitination"/>
    <property type="evidence" value="ECO:0007669"/>
    <property type="project" value="TreeGrafter"/>
</dbReference>
<dbReference type="OrthoDB" id="26401at2759"/>
<keyword evidence="4" id="KW-0131">Cell cycle</keyword>
<dbReference type="GO" id="GO:0051301">
    <property type="term" value="P:cell division"/>
    <property type="evidence" value="ECO:0007669"/>
    <property type="project" value="UniProtKB-KW"/>
</dbReference>
<keyword evidence="2" id="KW-0132">Cell division</keyword>
<dbReference type="KEGG" id="aaf:AURANDRAFT_32371"/>
<reference evidence="5 6" key="1">
    <citation type="journal article" date="2011" name="Proc. Natl. Acad. Sci. U.S.A.">
        <title>Niche of harmful alga Aureococcus anophagefferens revealed through ecogenomics.</title>
        <authorList>
            <person name="Gobler C.J."/>
            <person name="Berry D.L."/>
            <person name="Dyhrman S.T."/>
            <person name="Wilhelm S.W."/>
            <person name="Salamov A."/>
            <person name="Lobanov A.V."/>
            <person name="Zhang Y."/>
            <person name="Collier J.L."/>
            <person name="Wurch L.L."/>
            <person name="Kustka A.B."/>
            <person name="Dill B.D."/>
            <person name="Shah M."/>
            <person name="VerBerkmoes N.C."/>
            <person name="Kuo A."/>
            <person name="Terry A."/>
            <person name="Pangilinan J."/>
            <person name="Lindquist E.A."/>
            <person name="Lucas S."/>
            <person name="Paulsen I.T."/>
            <person name="Hattenrath-Lehmann T.K."/>
            <person name="Talmage S.C."/>
            <person name="Walker E.A."/>
            <person name="Koch F."/>
            <person name="Burson A.M."/>
            <person name="Marcoval M.A."/>
            <person name="Tang Y.Z."/>
            <person name="Lecleir G.R."/>
            <person name="Coyne K.J."/>
            <person name="Berg G.M."/>
            <person name="Bertrand E.M."/>
            <person name="Saito M.A."/>
            <person name="Gladyshev V.N."/>
            <person name="Grigoriev I.V."/>
        </authorList>
    </citation>
    <scope>NUCLEOTIDE SEQUENCE [LARGE SCALE GENOMIC DNA]</scope>
    <source>
        <strain evidence="6">CCMP 1984</strain>
    </source>
</reference>
<dbReference type="OMA" id="GEHINTD"/>
<dbReference type="GeneID" id="20221135"/>
<dbReference type="GO" id="GO:0060090">
    <property type="term" value="F:molecular adaptor activity"/>
    <property type="evidence" value="ECO:0007669"/>
    <property type="project" value="TreeGrafter"/>
</dbReference>
<dbReference type="AlphaFoldDB" id="F0YK50"/>
<dbReference type="EMBL" id="GL833150">
    <property type="protein sequence ID" value="EGB04523.1"/>
    <property type="molecule type" value="Genomic_DNA"/>
</dbReference>
<evidence type="ECO:0000256" key="3">
    <source>
        <dbReference type="ARBA" id="ARBA00022776"/>
    </source>
</evidence>
<dbReference type="GO" id="GO:0005680">
    <property type="term" value="C:anaphase-promoting complex"/>
    <property type="evidence" value="ECO:0007669"/>
    <property type="project" value="InterPro"/>
</dbReference>
<dbReference type="GO" id="GO:0007091">
    <property type="term" value="P:metaphase/anaphase transition of mitotic cell cycle"/>
    <property type="evidence" value="ECO:0007669"/>
    <property type="project" value="TreeGrafter"/>
</dbReference>
<dbReference type="RefSeq" id="XP_009040776.1">
    <property type="nucleotide sequence ID" value="XM_009042528.1"/>
</dbReference>
<protein>
    <submittedName>
        <fullName evidence="5">Uncharacterized protein</fullName>
    </submittedName>
</protein>
<dbReference type="PANTHER" id="PTHR12827:SF3">
    <property type="entry name" value="ANAPHASE-PROMOTING COMPLEX SUBUNIT 1"/>
    <property type="match status" value="1"/>
</dbReference>
<evidence type="ECO:0000313" key="5">
    <source>
        <dbReference type="EMBL" id="EGB04523.1"/>
    </source>
</evidence>
<sequence length="361" mass="38613">SAQVPKLSLVGRLPPSNVAVALDLSSPTIGSFNLWPQFHNGVATGLRLQPGSLETKHRSTCVTRTWIVYNRPEVPSPQHGGLLLALGLQNHLVVLAMTDIYEYLTLGHDPTTVGLLLGMAAAKRGTADASVSKMLCLHIPALLPQPFAEMEVSAAAQTAAMAGIGLLYCGTAHRLMAEFLLGEILRRAQGDRTRDREAYTLAAGLALGMVTLGKGASHDADGLSDLRIPQRLHRAFAGGSERQKAGELSSLLSGAREMRKSAASDQIRCSRIREGEHINTDVTAPGAILALGLYFLRTNSAAAAARLQLPDTYVLLDTVRPDLQLLRVIARGVILWDAMNPSIDWVESQLPLIIASPAFSA</sequence>
<dbReference type="PANTHER" id="PTHR12827">
    <property type="entry name" value="MEIOTIC CHECKPOINT REGULATOR TSG24 FAMILY MEMBER"/>
    <property type="match status" value="1"/>
</dbReference>
<dbReference type="InParanoid" id="F0YK50"/>
<dbReference type="InterPro" id="IPR024990">
    <property type="entry name" value="Apc1"/>
</dbReference>
<accession>F0YK50</accession>
<evidence type="ECO:0000313" key="6">
    <source>
        <dbReference type="Proteomes" id="UP000002729"/>
    </source>
</evidence>
<evidence type="ECO:0000256" key="2">
    <source>
        <dbReference type="ARBA" id="ARBA00022618"/>
    </source>
</evidence>
<dbReference type="InterPro" id="IPR011989">
    <property type="entry name" value="ARM-like"/>
</dbReference>
<name>F0YK50_AURAN</name>
<keyword evidence="6" id="KW-1185">Reference proteome</keyword>
<feature type="non-terminal residue" evidence="5">
    <location>
        <position position="1"/>
    </location>
</feature>
<evidence type="ECO:0000256" key="4">
    <source>
        <dbReference type="ARBA" id="ARBA00023306"/>
    </source>
</evidence>
<dbReference type="GO" id="GO:0031145">
    <property type="term" value="P:anaphase-promoting complex-dependent catabolic process"/>
    <property type="evidence" value="ECO:0007669"/>
    <property type="project" value="TreeGrafter"/>
</dbReference>
<proteinExistence type="inferred from homology"/>
<gene>
    <name evidence="5" type="ORF">AURANDRAFT_32371</name>
</gene>